<keyword evidence="3" id="KW-1185">Reference proteome</keyword>
<dbReference type="Proteomes" id="UP000004995">
    <property type="component" value="Unassembled WGS sequence"/>
</dbReference>
<dbReference type="EMBL" id="AGNK02004439">
    <property type="status" value="NOT_ANNOTATED_CDS"/>
    <property type="molecule type" value="Genomic_DNA"/>
</dbReference>
<accession>K3YFP9</accession>
<organism evidence="2 3">
    <name type="scientific">Setaria italica</name>
    <name type="common">Foxtail millet</name>
    <name type="synonym">Panicum italicum</name>
    <dbReference type="NCBI Taxonomy" id="4555"/>
    <lineage>
        <taxon>Eukaryota</taxon>
        <taxon>Viridiplantae</taxon>
        <taxon>Streptophyta</taxon>
        <taxon>Embryophyta</taxon>
        <taxon>Tracheophyta</taxon>
        <taxon>Spermatophyta</taxon>
        <taxon>Magnoliopsida</taxon>
        <taxon>Liliopsida</taxon>
        <taxon>Poales</taxon>
        <taxon>Poaceae</taxon>
        <taxon>PACMAD clade</taxon>
        <taxon>Panicoideae</taxon>
        <taxon>Panicodae</taxon>
        <taxon>Paniceae</taxon>
        <taxon>Cenchrinae</taxon>
        <taxon>Setaria</taxon>
    </lineage>
</organism>
<reference evidence="3" key="1">
    <citation type="journal article" date="2012" name="Nat. Biotechnol.">
        <title>Reference genome sequence of the model plant Setaria.</title>
        <authorList>
            <person name="Bennetzen J.L."/>
            <person name="Schmutz J."/>
            <person name="Wang H."/>
            <person name="Percifield R."/>
            <person name="Hawkins J."/>
            <person name="Pontaroli A.C."/>
            <person name="Estep M."/>
            <person name="Feng L."/>
            <person name="Vaughn J.N."/>
            <person name="Grimwood J."/>
            <person name="Jenkins J."/>
            <person name="Barry K."/>
            <person name="Lindquist E."/>
            <person name="Hellsten U."/>
            <person name="Deshpande S."/>
            <person name="Wang X."/>
            <person name="Wu X."/>
            <person name="Mitros T."/>
            <person name="Triplett J."/>
            <person name="Yang X."/>
            <person name="Ye C.Y."/>
            <person name="Mauro-Herrera M."/>
            <person name="Wang L."/>
            <person name="Li P."/>
            <person name="Sharma M."/>
            <person name="Sharma R."/>
            <person name="Ronald P.C."/>
            <person name="Panaud O."/>
            <person name="Kellogg E.A."/>
            <person name="Brutnell T.P."/>
            <person name="Doust A.N."/>
            <person name="Tuskan G.A."/>
            <person name="Rokhsar D."/>
            <person name="Devos K.M."/>
        </authorList>
    </citation>
    <scope>NUCLEOTIDE SEQUENCE [LARGE SCALE GENOMIC DNA]</scope>
    <source>
        <strain evidence="3">cv. Yugu1</strain>
    </source>
</reference>
<dbReference type="Gramene" id="KQK98196">
    <property type="protein sequence ID" value="KQK98196"/>
    <property type="gene ID" value="SETIT_013067mg"/>
</dbReference>
<protein>
    <submittedName>
        <fullName evidence="2">Uncharacterized protein</fullName>
    </submittedName>
</protein>
<evidence type="ECO:0000313" key="2">
    <source>
        <dbReference type="EnsemblPlants" id="KQK98196"/>
    </source>
</evidence>
<dbReference type="InParanoid" id="K3YFP9"/>
<dbReference type="AlphaFoldDB" id="K3YFP9"/>
<evidence type="ECO:0000313" key="3">
    <source>
        <dbReference type="Proteomes" id="UP000004995"/>
    </source>
</evidence>
<proteinExistence type="predicted"/>
<dbReference type="EnsemblPlants" id="KQK98196">
    <property type="protein sequence ID" value="KQK98196"/>
    <property type="gene ID" value="SETIT_013067mg"/>
</dbReference>
<feature type="compositionally biased region" description="Polar residues" evidence="1">
    <location>
        <begin position="64"/>
        <end position="76"/>
    </location>
</feature>
<name>K3YFP9_SETIT</name>
<reference evidence="2" key="2">
    <citation type="submission" date="2018-08" db="UniProtKB">
        <authorList>
            <consortium name="EnsemblPlants"/>
        </authorList>
    </citation>
    <scope>IDENTIFICATION</scope>
    <source>
        <strain evidence="2">Yugu1</strain>
    </source>
</reference>
<sequence>MYHQTSKESKTLEDYSETATYLARTSNQKLPLTPRALLLNCPVASLNNRRARRNTATIGPATDGTATHALNVNIAS</sequence>
<evidence type="ECO:0000256" key="1">
    <source>
        <dbReference type="SAM" id="MobiDB-lite"/>
    </source>
</evidence>
<dbReference type="HOGENOM" id="CLU_2659207_0_0_1"/>
<feature type="region of interest" description="Disordered" evidence="1">
    <location>
        <begin position="52"/>
        <end position="76"/>
    </location>
</feature>